<reference evidence="2 3" key="1">
    <citation type="submission" date="2021-06" db="EMBL/GenBank/DDBJ databases">
        <title>Caerostris darwini draft genome.</title>
        <authorList>
            <person name="Kono N."/>
            <person name="Arakawa K."/>
        </authorList>
    </citation>
    <scope>NUCLEOTIDE SEQUENCE [LARGE SCALE GENOMIC DNA]</scope>
</reference>
<proteinExistence type="predicted"/>
<keyword evidence="3" id="KW-1185">Reference proteome</keyword>
<dbReference type="AlphaFoldDB" id="A0AAV4QQW9"/>
<accession>A0AAV4QQW9</accession>
<feature type="compositionally biased region" description="Gly residues" evidence="1">
    <location>
        <begin position="136"/>
        <end position="147"/>
    </location>
</feature>
<sequence>MKIPLFRDKEEELVLIRTFIFVEFFEFFLSSSIKPKEPISPILFDSTRSLFDAFEWSFSPSATDSRRASRSPKLKCCSNVNCRDRLTNFSTNRLPNLCKQEAHNGTVDQINRSINRMNPIESPQNGPLTASHGYEGRGGGGSALQIC</sequence>
<gene>
    <name evidence="2" type="ORF">CDAR_448521</name>
</gene>
<evidence type="ECO:0000256" key="1">
    <source>
        <dbReference type="SAM" id="MobiDB-lite"/>
    </source>
</evidence>
<comment type="caution">
    <text evidence="2">The sequence shown here is derived from an EMBL/GenBank/DDBJ whole genome shotgun (WGS) entry which is preliminary data.</text>
</comment>
<organism evidence="2 3">
    <name type="scientific">Caerostris darwini</name>
    <dbReference type="NCBI Taxonomy" id="1538125"/>
    <lineage>
        <taxon>Eukaryota</taxon>
        <taxon>Metazoa</taxon>
        <taxon>Ecdysozoa</taxon>
        <taxon>Arthropoda</taxon>
        <taxon>Chelicerata</taxon>
        <taxon>Arachnida</taxon>
        <taxon>Araneae</taxon>
        <taxon>Araneomorphae</taxon>
        <taxon>Entelegynae</taxon>
        <taxon>Araneoidea</taxon>
        <taxon>Araneidae</taxon>
        <taxon>Caerostris</taxon>
    </lineage>
</organism>
<name>A0AAV4QQW9_9ARAC</name>
<protein>
    <submittedName>
        <fullName evidence="2">Uncharacterized protein</fullName>
    </submittedName>
</protein>
<dbReference type="EMBL" id="BPLQ01004695">
    <property type="protein sequence ID" value="GIY09978.1"/>
    <property type="molecule type" value="Genomic_DNA"/>
</dbReference>
<evidence type="ECO:0000313" key="2">
    <source>
        <dbReference type="EMBL" id="GIY09978.1"/>
    </source>
</evidence>
<dbReference type="Proteomes" id="UP001054837">
    <property type="component" value="Unassembled WGS sequence"/>
</dbReference>
<evidence type="ECO:0000313" key="3">
    <source>
        <dbReference type="Proteomes" id="UP001054837"/>
    </source>
</evidence>
<feature type="region of interest" description="Disordered" evidence="1">
    <location>
        <begin position="122"/>
        <end position="147"/>
    </location>
</feature>